<dbReference type="CTD" id="20205668"/>
<dbReference type="PANTHER" id="PTHR43157">
    <property type="entry name" value="PHOSPHATIDYLINOSITOL-GLYCAN BIOSYNTHESIS CLASS F PROTEIN-RELATED"/>
    <property type="match status" value="1"/>
</dbReference>
<dbReference type="EMBL" id="KB096983">
    <property type="protein sequence ID" value="ESO00195.1"/>
    <property type="molecule type" value="Genomic_DNA"/>
</dbReference>
<dbReference type="OrthoDB" id="191139at2759"/>
<accession>T1FA19</accession>
<evidence type="ECO:0000256" key="1">
    <source>
        <dbReference type="ARBA" id="ARBA00023002"/>
    </source>
</evidence>
<dbReference type="PRINTS" id="PR00081">
    <property type="entry name" value="GDHRDH"/>
</dbReference>
<gene>
    <name evidence="4" type="primary">20205668</name>
    <name evidence="3" type="ORF">HELRODRAFT_176029</name>
</gene>
<evidence type="ECO:0000313" key="5">
    <source>
        <dbReference type="Proteomes" id="UP000015101"/>
    </source>
</evidence>
<dbReference type="GO" id="GO:0016491">
    <property type="term" value="F:oxidoreductase activity"/>
    <property type="evidence" value="ECO:0007669"/>
    <property type="project" value="UniProtKB-KW"/>
</dbReference>
<keyword evidence="2" id="KW-1133">Transmembrane helix</keyword>
<reference evidence="5" key="1">
    <citation type="submission" date="2012-12" db="EMBL/GenBank/DDBJ databases">
        <authorList>
            <person name="Hellsten U."/>
            <person name="Grimwood J."/>
            <person name="Chapman J.A."/>
            <person name="Shapiro H."/>
            <person name="Aerts A."/>
            <person name="Otillar R.P."/>
            <person name="Terry A.Y."/>
            <person name="Boore J.L."/>
            <person name="Simakov O."/>
            <person name="Marletaz F."/>
            <person name="Cho S.-J."/>
            <person name="Edsinger-Gonzales E."/>
            <person name="Havlak P."/>
            <person name="Kuo D.-H."/>
            <person name="Larsson T."/>
            <person name="Lv J."/>
            <person name="Arendt D."/>
            <person name="Savage R."/>
            <person name="Osoegawa K."/>
            <person name="de Jong P."/>
            <person name="Lindberg D.R."/>
            <person name="Seaver E.C."/>
            <person name="Weisblat D.A."/>
            <person name="Putnam N.H."/>
            <person name="Grigoriev I.V."/>
            <person name="Rokhsar D.S."/>
        </authorList>
    </citation>
    <scope>NUCLEOTIDE SEQUENCE</scope>
</reference>
<reference evidence="3 5" key="2">
    <citation type="journal article" date="2013" name="Nature">
        <title>Insights into bilaterian evolution from three spiralian genomes.</title>
        <authorList>
            <person name="Simakov O."/>
            <person name="Marletaz F."/>
            <person name="Cho S.J."/>
            <person name="Edsinger-Gonzales E."/>
            <person name="Havlak P."/>
            <person name="Hellsten U."/>
            <person name="Kuo D.H."/>
            <person name="Larsson T."/>
            <person name="Lv J."/>
            <person name="Arendt D."/>
            <person name="Savage R."/>
            <person name="Osoegawa K."/>
            <person name="de Jong P."/>
            <person name="Grimwood J."/>
            <person name="Chapman J.A."/>
            <person name="Shapiro H."/>
            <person name="Aerts A."/>
            <person name="Otillar R.P."/>
            <person name="Terry A.Y."/>
            <person name="Boore J.L."/>
            <person name="Grigoriev I.V."/>
            <person name="Lindberg D.R."/>
            <person name="Seaver E.C."/>
            <person name="Weisblat D.A."/>
            <person name="Putnam N.H."/>
            <person name="Rokhsar D.S."/>
        </authorList>
    </citation>
    <scope>NUCLEOTIDE SEQUENCE</scope>
</reference>
<dbReference type="Gene3D" id="3.40.50.720">
    <property type="entry name" value="NAD(P)-binding Rossmann-like Domain"/>
    <property type="match status" value="1"/>
</dbReference>
<keyword evidence="2" id="KW-0472">Membrane</keyword>
<evidence type="ECO:0000313" key="3">
    <source>
        <dbReference type="EMBL" id="ESO00195.1"/>
    </source>
</evidence>
<keyword evidence="2" id="KW-0812">Transmembrane</keyword>
<evidence type="ECO:0000313" key="4">
    <source>
        <dbReference type="EnsemblMetazoa" id="HelroP176029"/>
    </source>
</evidence>
<dbReference type="eggNOG" id="KOG1208">
    <property type="taxonomic scope" value="Eukaryota"/>
</dbReference>
<keyword evidence="1" id="KW-0560">Oxidoreductase</keyword>
<dbReference type="AlphaFoldDB" id="T1FA19"/>
<dbReference type="InterPro" id="IPR036291">
    <property type="entry name" value="NAD(P)-bd_dom_sf"/>
</dbReference>
<reference evidence="4" key="3">
    <citation type="submission" date="2015-06" db="UniProtKB">
        <authorList>
            <consortium name="EnsemblMetazoa"/>
        </authorList>
    </citation>
    <scope>IDENTIFICATION</scope>
</reference>
<name>T1FA19_HELRO</name>
<dbReference type="KEGG" id="hro:HELRODRAFT_176029"/>
<keyword evidence="5" id="KW-1185">Reference proteome</keyword>
<dbReference type="HOGENOM" id="CLU_010194_44_5_1"/>
<protein>
    <submittedName>
        <fullName evidence="3 4">Uncharacterized protein</fullName>
    </submittedName>
</protein>
<sequence length="352" mass="39257">MSPDSQVSMNVVLVVGVIFSALLGVVLYMRRKMNESGNILSGSNIENLQGKIIVVTGGSNGIGKALVSELAGAGAKVVNGSRRLSELRTGPHPNVSTQNEKSERLSDNIHLDLSSFKSIETFFKEIIQKYGYIDILINNAACMGPKRTSDDNIDYCFQVNYLGHFFLSKLFINNHLKNENRTNQRLTIINLASNVFDMGSFISDNDITSLTNQNAANYTLLNGYANSKLCMILFSTELDRRYRHRGIQTIAVHPGYVKTGLQKHYPGLVGVILRCVASKLFRTPEEAVKGILFCCVREDKAALCGKVLFDGRLMEKWYIETNKELRSQKKAIMLWELSEKILESSKIASTDI</sequence>
<proteinExistence type="predicted"/>
<dbReference type="PANTHER" id="PTHR43157:SF31">
    <property type="entry name" value="PHOSPHATIDYLINOSITOL-GLYCAN BIOSYNTHESIS CLASS F PROTEIN"/>
    <property type="match status" value="1"/>
</dbReference>
<feature type="transmembrane region" description="Helical" evidence="2">
    <location>
        <begin position="6"/>
        <end position="29"/>
    </location>
</feature>
<dbReference type="EMBL" id="AMQM01005520">
    <property type="status" value="NOT_ANNOTATED_CDS"/>
    <property type="molecule type" value="Genomic_DNA"/>
</dbReference>
<dbReference type="Pfam" id="PF00106">
    <property type="entry name" value="adh_short"/>
    <property type="match status" value="1"/>
</dbReference>
<dbReference type="EnsemblMetazoa" id="HelroT176029">
    <property type="protein sequence ID" value="HelroP176029"/>
    <property type="gene ID" value="HelroG176029"/>
</dbReference>
<dbReference type="InterPro" id="IPR002347">
    <property type="entry name" value="SDR_fam"/>
</dbReference>
<dbReference type="Proteomes" id="UP000015101">
    <property type="component" value="Unassembled WGS sequence"/>
</dbReference>
<organism evidence="4 5">
    <name type="scientific">Helobdella robusta</name>
    <name type="common">Californian leech</name>
    <dbReference type="NCBI Taxonomy" id="6412"/>
    <lineage>
        <taxon>Eukaryota</taxon>
        <taxon>Metazoa</taxon>
        <taxon>Spiralia</taxon>
        <taxon>Lophotrochozoa</taxon>
        <taxon>Annelida</taxon>
        <taxon>Clitellata</taxon>
        <taxon>Hirudinea</taxon>
        <taxon>Rhynchobdellida</taxon>
        <taxon>Glossiphoniidae</taxon>
        <taxon>Helobdella</taxon>
    </lineage>
</organism>
<dbReference type="STRING" id="6412.T1FA19"/>
<evidence type="ECO:0000256" key="2">
    <source>
        <dbReference type="SAM" id="Phobius"/>
    </source>
</evidence>
<dbReference type="RefSeq" id="XP_009021629.1">
    <property type="nucleotide sequence ID" value="XM_009023381.1"/>
</dbReference>
<dbReference type="InParanoid" id="T1FA19"/>
<dbReference type="SUPFAM" id="SSF51735">
    <property type="entry name" value="NAD(P)-binding Rossmann-fold domains"/>
    <property type="match status" value="1"/>
</dbReference>
<dbReference type="GeneID" id="20205668"/>